<sequence>MKIGILFDDVGKAGLDYSAPPEGNPGVGGTQYCFLMLMYYLSNIQQEDEIIVYCWNHKGSVFPKNKNLHIKYINEPEEAIELSVKDTIDIFLFNFSHMLTFQSLLEKSSLRCITWVHNWVRGKLLNAMAECSAVKRVVFLGQEHYDRYIDSPIMDKAVVLPNMFNTEGYIRRDKDLSAVVTYVGALIPSKGFHALAAVWKDVIRAFPEAKLYVLGAGNLYGTVDGGIEPVFGKLGIADREYEEQFLKYITDKDGKLLPSIHFLGNVGREKIDIYKKTKVGIVNPTGRTEVCPISALEMGAAEVPVISKNINGLPDVVINGQTGLLVNSKKQLTQSIIELLSDDEKNKQLGEHARNHVFSNFNPENITQQWVRVFKDMLEDGEVEVISPSKNMRNNFKWARVVLYNLKKIPLFHNLPAMIEIEDWISKRLYG</sequence>
<dbReference type="Pfam" id="PF00534">
    <property type="entry name" value="Glycos_transf_1"/>
    <property type="match status" value="1"/>
</dbReference>
<reference evidence="3" key="1">
    <citation type="journal article" date="2013" name="Appl. Environ. Microbiol.">
        <title>Genetic analysis of capsular polysaccharide synthesis gene clusters from all serotypes of Streptococcus suis: potential mechanisms for generation of capsular variation.</title>
        <authorList>
            <person name="Okura M."/>
            <person name="Takamatsu D."/>
            <person name="Maruyama F."/>
            <person name="Nozawa T."/>
            <person name="Nakagawa I."/>
            <person name="Osaki M."/>
            <person name="Sekizaki T."/>
            <person name="Gottschalk M."/>
            <person name="Kumagai Y."/>
            <person name="Hamada S."/>
        </authorList>
    </citation>
    <scope>NUCLEOTIDE SEQUENCE</scope>
    <source>
        <strain evidence="3">92-1191</strain>
    </source>
</reference>
<dbReference type="EMBL" id="KC537386">
    <property type="protein sequence ID" value="AGS58394.1"/>
    <property type="molecule type" value="Genomic_DNA"/>
</dbReference>
<dbReference type="SUPFAM" id="SSF53756">
    <property type="entry name" value="UDP-Glycosyltransferase/glycogen phosphorylase"/>
    <property type="match status" value="1"/>
</dbReference>
<accession>M1VDY2</accession>
<dbReference type="AlphaFoldDB" id="M1VDY2"/>
<organism evidence="3">
    <name type="scientific">Streptococcus suis</name>
    <dbReference type="NCBI Taxonomy" id="1307"/>
    <lineage>
        <taxon>Bacteria</taxon>
        <taxon>Bacillati</taxon>
        <taxon>Bacillota</taxon>
        <taxon>Bacilli</taxon>
        <taxon>Lactobacillales</taxon>
        <taxon>Streptococcaceae</taxon>
        <taxon>Streptococcus</taxon>
    </lineage>
</organism>
<evidence type="ECO:0000259" key="1">
    <source>
        <dbReference type="Pfam" id="PF00534"/>
    </source>
</evidence>
<proteinExistence type="predicted"/>
<keyword evidence="3" id="KW-0808">Transferase</keyword>
<dbReference type="CDD" id="cd03801">
    <property type="entry name" value="GT4_PimA-like"/>
    <property type="match status" value="1"/>
</dbReference>
<dbReference type="Gene3D" id="3.40.50.2000">
    <property type="entry name" value="Glycogen Phosphorylase B"/>
    <property type="match status" value="2"/>
</dbReference>
<reference evidence="2" key="2">
    <citation type="journal article" date="2013" name="PLoS ONE">
        <title>Development of Multiplex PCR Assays for the Identification of the 33 Serotypes of Streptococcus suis.</title>
        <authorList>
            <person name="Liu Z."/>
            <person name="Zheng H."/>
            <person name="Gottschalk M."/>
            <person name="Bai X."/>
            <person name="Lan R."/>
            <person name="Ji S."/>
            <person name="Liu H."/>
            <person name="Xu J."/>
        </authorList>
    </citation>
    <scope>NUCLEOTIDE SEQUENCE</scope>
    <source>
        <strain evidence="2">92-1191</strain>
    </source>
</reference>
<dbReference type="PANTHER" id="PTHR12526:SF630">
    <property type="entry name" value="GLYCOSYLTRANSFERASE"/>
    <property type="match status" value="1"/>
</dbReference>
<dbReference type="InterPro" id="IPR001296">
    <property type="entry name" value="Glyco_trans_1"/>
</dbReference>
<dbReference type="PANTHER" id="PTHR12526">
    <property type="entry name" value="GLYCOSYLTRANSFERASE"/>
    <property type="match status" value="1"/>
</dbReference>
<dbReference type="EMBL" id="AB737833">
    <property type="protein sequence ID" value="BAM95025.1"/>
    <property type="molecule type" value="Genomic_DNA"/>
</dbReference>
<name>M1VDY2_STRSU</name>
<evidence type="ECO:0000313" key="3">
    <source>
        <dbReference type="EMBL" id="BAM95025.1"/>
    </source>
</evidence>
<gene>
    <name evidence="3" type="primary">cps29N</name>
</gene>
<protein>
    <submittedName>
        <fullName evidence="2">Cps29N</fullName>
    </submittedName>
    <submittedName>
        <fullName evidence="3">Glycosyltransferase</fullName>
    </submittedName>
</protein>
<feature type="domain" description="Glycosyl transferase family 1" evidence="1">
    <location>
        <begin position="178"/>
        <end position="355"/>
    </location>
</feature>
<dbReference type="GO" id="GO:0016757">
    <property type="term" value="F:glycosyltransferase activity"/>
    <property type="evidence" value="ECO:0007669"/>
    <property type="project" value="InterPro"/>
</dbReference>
<evidence type="ECO:0000313" key="2">
    <source>
        <dbReference type="EMBL" id="AGS58394.1"/>
    </source>
</evidence>